<feature type="transmembrane region" description="Helical" evidence="5">
    <location>
        <begin position="151"/>
        <end position="172"/>
    </location>
</feature>
<dbReference type="Gene3D" id="1.50.10.150">
    <property type="entry name" value="Voltage-dependent anion channel"/>
    <property type="match status" value="1"/>
</dbReference>
<organism evidence="6 7">
    <name type="scientific">Microvirga aerophila</name>
    <dbReference type="NCBI Taxonomy" id="670291"/>
    <lineage>
        <taxon>Bacteria</taxon>
        <taxon>Pseudomonadati</taxon>
        <taxon>Pseudomonadota</taxon>
        <taxon>Alphaproteobacteria</taxon>
        <taxon>Hyphomicrobiales</taxon>
        <taxon>Methylobacteriaceae</taxon>
        <taxon>Microvirga</taxon>
    </lineage>
</organism>
<feature type="transmembrane region" description="Helical" evidence="5">
    <location>
        <begin position="119"/>
        <end position="139"/>
    </location>
</feature>
<evidence type="ECO:0000256" key="5">
    <source>
        <dbReference type="SAM" id="Phobius"/>
    </source>
</evidence>
<protein>
    <submittedName>
        <fullName evidence="6">Dicarboxylate transporter/tellurite-resistance protein TehA</fullName>
    </submittedName>
</protein>
<dbReference type="PANTHER" id="PTHR37955">
    <property type="entry name" value="TELLURITE RESISTANCE PROTEIN TEHA"/>
    <property type="match status" value="1"/>
</dbReference>
<keyword evidence="3 5" id="KW-1133">Transmembrane helix</keyword>
<reference evidence="6 7" key="1">
    <citation type="submission" date="2019-07" db="EMBL/GenBank/DDBJ databases">
        <title>Whole genome shotgun sequence of Microvirga aerophila NBRC 106136.</title>
        <authorList>
            <person name="Hosoyama A."/>
            <person name="Uohara A."/>
            <person name="Ohji S."/>
            <person name="Ichikawa N."/>
        </authorList>
    </citation>
    <scope>NUCLEOTIDE SEQUENCE [LARGE SCALE GENOMIC DNA]</scope>
    <source>
        <strain evidence="6 7">NBRC 106136</strain>
    </source>
</reference>
<dbReference type="NCBIfam" id="NF008032">
    <property type="entry name" value="PRK10764.1"/>
    <property type="match status" value="1"/>
</dbReference>
<dbReference type="GO" id="GO:0005886">
    <property type="term" value="C:plasma membrane"/>
    <property type="evidence" value="ECO:0007669"/>
    <property type="project" value="TreeGrafter"/>
</dbReference>
<sequence>MQNPTQRNRARSAYLLSPVVPATFFGMVLGLGGLGNGWRTAARVWDAPAFPGEALSVAAGSVWFLWIVLYGWKWAMSREEAAAELRHPIQGFFIALIPVATMIASTAVAPYIAAIAWAMFVLGVASQILYSAWVVGELWQGGRQTEATTPALYMPTVGGCFVSAIACGSFGYSEPGLLFFGAGFLSLVVLESIVLHRLMTHTLPIALRATMGLHLATPAVGSVAYLAVTEGPPDRFVQMLFGYALLQALVMLRLVPWLRQQAFSPAAWAYTFGVSALPLAALRFVERGQAGPIACLAIPLFIGANLVIGWITLQTLRLAFTGRLLSQQ</sequence>
<accession>A0A512BVD9</accession>
<keyword evidence="4 5" id="KW-0472">Membrane</keyword>
<dbReference type="GO" id="GO:0046583">
    <property type="term" value="F:monoatomic cation efflux transmembrane transporter activity"/>
    <property type="evidence" value="ECO:0007669"/>
    <property type="project" value="TreeGrafter"/>
</dbReference>
<dbReference type="PANTHER" id="PTHR37955:SF1">
    <property type="entry name" value="DEP DOMAIN-CONTAINING PROTEIN"/>
    <property type="match status" value="1"/>
</dbReference>
<dbReference type="InterPro" id="IPR038665">
    <property type="entry name" value="Voltage-dep_anion_channel_sf"/>
</dbReference>
<evidence type="ECO:0000256" key="3">
    <source>
        <dbReference type="ARBA" id="ARBA00022989"/>
    </source>
</evidence>
<evidence type="ECO:0000256" key="1">
    <source>
        <dbReference type="ARBA" id="ARBA00004141"/>
    </source>
</evidence>
<dbReference type="EMBL" id="BJYU01000050">
    <property type="protein sequence ID" value="GEO15885.1"/>
    <property type="molecule type" value="Genomic_DNA"/>
</dbReference>
<feature type="transmembrane region" description="Helical" evidence="5">
    <location>
        <begin position="178"/>
        <end position="199"/>
    </location>
</feature>
<comment type="caution">
    <text evidence="6">The sequence shown here is derived from an EMBL/GenBank/DDBJ whole genome shotgun (WGS) entry which is preliminary data.</text>
</comment>
<proteinExistence type="predicted"/>
<keyword evidence="7" id="KW-1185">Reference proteome</keyword>
<feature type="transmembrane region" description="Helical" evidence="5">
    <location>
        <begin position="291"/>
        <end position="313"/>
    </location>
</feature>
<dbReference type="OrthoDB" id="309023at2"/>
<dbReference type="Proteomes" id="UP000321085">
    <property type="component" value="Unassembled WGS sequence"/>
</dbReference>
<dbReference type="CDD" id="cd09324">
    <property type="entry name" value="TDT_TehA"/>
    <property type="match status" value="1"/>
</dbReference>
<evidence type="ECO:0000256" key="4">
    <source>
        <dbReference type="ARBA" id="ARBA00023136"/>
    </source>
</evidence>
<feature type="transmembrane region" description="Helical" evidence="5">
    <location>
        <begin position="211"/>
        <end position="229"/>
    </location>
</feature>
<evidence type="ECO:0000313" key="6">
    <source>
        <dbReference type="EMBL" id="GEO15885.1"/>
    </source>
</evidence>
<dbReference type="InterPro" id="IPR052951">
    <property type="entry name" value="Tellurite_res_ion_channel"/>
</dbReference>
<feature type="transmembrane region" description="Helical" evidence="5">
    <location>
        <begin position="235"/>
        <end position="255"/>
    </location>
</feature>
<dbReference type="InterPro" id="IPR039264">
    <property type="entry name" value="TehA"/>
</dbReference>
<feature type="transmembrane region" description="Helical" evidence="5">
    <location>
        <begin position="12"/>
        <end position="34"/>
    </location>
</feature>
<comment type="subcellular location">
    <subcellularLocation>
        <location evidence="1">Membrane</location>
        <topology evidence="1">Multi-pass membrane protein</topology>
    </subcellularLocation>
</comment>
<gene>
    <name evidence="6" type="ORF">MAE02_35810</name>
</gene>
<feature type="transmembrane region" description="Helical" evidence="5">
    <location>
        <begin position="267"/>
        <end position="285"/>
    </location>
</feature>
<keyword evidence="2 5" id="KW-0812">Transmembrane</keyword>
<feature type="transmembrane region" description="Helical" evidence="5">
    <location>
        <begin position="54"/>
        <end position="72"/>
    </location>
</feature>
<dbReference type="Pfam" id="PF03595">
    <property type="entry name" value="SLAC1"/>
    <property type="match status" value="1"/>
</dbReference>
<dbReference type="RefSeq" id="WP_114188016.1">
    <property type="nucleotide sequence ID" value="NZ_BJYU01000050.1"/>
</dbReference>
<evidence type="ECO:0000313" key="7">
    <source>
        <dbReference type="Proteomes" id="UP000321085"/>
    </source>
</evidence>
<name>A0A512BVD9_9HYPH</name>
<evidence type="ECO:0000256" key="2">
    <source>
        <dbReference type="ARBA" id="ARBA00022692"/>
    </source>
</evidence>
<dbReference type="AlphaFoldDB" id="A0A512BVD9"/>
<feature type="transmembrane region" description="Helical" evidence="5">
    <location>
        <begin position="92"/>
        <end position="113"/>
    </location>
</feature>
<dbReference type="InterPro" id="IPR004695">
    <property type="entry name" value="SLAC1/Mae1/Ssu1/TehA"/>
</dbReference>